<dbReference type="GO" id="GO:0005525">
    <property type="term" value="F:GTP binding"/>
    <property type="evidence" value="ECO:0007669"/>
    <property type="project" value="InterPro"/>
</dbReference>
<dbReference type="Pfam" id="PF18133">
    <property type="entry name" value="HydF_tetramer"/>
    <property type="match status" value="1"/>
</dbReference>
<dbReference type="CDD" id="cd00880">
    <property type="entry name" value="Era_like"/>
    <property type="match status" value="1"/>
</dbReference>
<evidence type="ECO:0000313" key="4">
    <source>
        <dbReference type="EMBL" id="MDF2952910.1"/>
    </source>
</evidence>
<protein>
    <submittedName>
        <fullName evidence="4">Double Era-like domain GTPase Der</fullName>
    </submittedName>
</protein>
<dbReference type="EMBL" id="JAPHEG010000001">
    <property type="protein sequence ID" value="MDF2952910.1"/>
    <property type="molecule type" value="Genomic_DNA"/>
</dbReference>
<name>A0AAE3P3G4_9BACT</name>
<dbReference type="InterPro" id="IPR027417">
    <property type="entry name" value="P-loop_NTPase"/>
</dbReference>
<evidence type="ECO:0000259" key="1">
    <source>
        <dbReference type="Pfam" id="PF01926"/>
    </source>
</evidence>
<gene>
    <name evidence="4" type="ORF">OD816_000155</name>
</gene>
<dbReference type="NCBIfam" id="TIGR00231">
    <property type="entry name" value="small_GTP"/>
    <property type="match status" value="1"/>
</dbReference>
<evidence type="ECO:0000259" key="2">
    <source>
        <dbReference type="Pfam" id="PF18128"/>
    </source>
</evidence>
<evidence type="ECO:0000259" key="3">
    <source>
        <dbReference type="Pfam" id="PF18133"/>
    </source>
</evidence>
<dbReference type="Pfam" id="PF18128">
    <property type="entry name" value="HydF_dimer"/>
    <property type="match status" value="1"/>
</dbReference>
<dbReference type="Pfam" id="PF01926">
    <property type="entry name" value="MMR_HSR1"/>
    <property type="match status" value="1"/>
</dbReference>
<proteinExistence type="predicted"/>
<feature type="domain" description="Hydrogen maturase F tetramerization" evidence="3">
    <location>
        <begin position="286"/>
        <end position="400"/>
    </location>
</feature>
<dbReference type="PANTHER" id="PTHR42714:SF6">
    <property type="entry name" value="TRANSLATION INITIATION FACTOR IF-2"/>
    <property type="match status" value="1"/>
</dbReference>
<dbReference type="InterPro" id="IPR005225">
    <property type="entry name" value="Small_GTP-bd"/>
</dbReference>
<dbReference type="Gene3D" id="3.40.50.11410">
    <property type="match status" value="1"/>
</dbReference>
<dbReference type="SUPFAM" id="SSF52540">
    <property type="entry name" value="P-loop containing nucleoside triphosphate hydrolases"/>
    <property type="match status" value="1"/>
</dbReference>
<dbReference type="GO" id="GO:0030488">
    <property type="term" value="P:tRNA methylation"/>
    <property type="evidence" value="ECO:0007669"/>
    <property type="project" value="TreeGrafter"/>
</dbReference>
<dbReference type="Proteomes" id="UP001144110">
    <property type="component" value="Unassembled WGS sequence"/>
</dbReference>
<dbReference type="GO" id="GO:0002098">
    <property type="term" value="P:tRNA wobble uridine modification"/>
    <property type="evidence" value="ECO:0007669"/>
    <property type="project" value="TreeGrafter"/>
</dbReference>
<dbReference type="InterPro" id="IPR040644">
    <property type="entry name" value="HydF_tetramer"/>
</dbReference>
<accession>A0AAE3P3G4</accession>
<comment type="caution">
    <text evidence="4">The sequence shown here is derived from an EMBL/GenBank/DDBJ whole genome shotgun (WGS) entry which is preliminary data.</text>
</comment>
<feature type="domain" description="Hydrogen maturase F dimerization" evidence="2">
    <location>
        <begin position="182"/>
        <end position="280"/>
    </location>
</feature>
<dbReference type="InterPro" id="IPR006073">
    <property type="entry name" value="GTP-bd"/>
</dbReference>
<dbReference type="Gene3D" id="3.40.50.300">
    <property type="entry name" value="P-loop containing nucleotide triphosphate hydrolases"/>
    <property type="match status" value="1"/>
</dbReference>
<sequence length="420" mass="46772">MKETPKGNRLHIALFGRTNVGKSSFLNMIMGQDVAIISPVAGTTTDVVEKAMELLPIGPVLFLDTAGLDDTSALGELRIKKTQRVFNRADVCILILEPDIWTDYEELVIKEAEKRKIPIIGVINKIDLKKPSKDFVNEVKRKVGRVIQISAIDKENRDDYINALKTLVLEVCPNDFIQPPPLIGDLLPPGGLAVLVVPIDLQAPKGRLILPQVQTIRDALDNDAAALVIKERELAHILTILNRPPDIVVCDSQVVLKMCADVPKEIPATTFSILFSRYKGDLVEQAKGVAHIEALRPGDKVLIAEACTHHPIEDDIGRVKIPRWLRQYVGGDLQIDVYAGRDYPENLKEYKLVIHCGGCVLNRREMLTRIQMAKEAEVPITNYGICISFLQGVIRRTLSPFPAALMAFEKEWKKIKNAAH</sequence>
<reference evidence="4" key="1">
    <citation type="submission" date="2022-11" db="EMBL/GenBank/DDBJ databases">
        <title>Candidatus Alkanophaga archaea from heated hydrothermal vent sediment oxidize petroleum alkanes.</title>
        <authorList>
            <person name="Zehnle H."/>
            <person name="Laso-Perez R."/>
            <person name="Lipp J."/>
            <person name="Teske A."/>
            <person name="Wegener G."/>
        </authorList>
    </citation>
    <scope>NUCLEOTIDE SEQUENCE</scope>
    <source>
        <strain evidence="4">MCA70</strain>
    </source>
</reference>
<dbReference type="NCBIfam" id="TIGR03918">
    <property type="entry name" value="GTP_HydF"/>
    <property type="match status" value="1"/>
</dbReference>
<dbReference type="InterPro" id="IPR023873">
    <property type="entry name" value="FeFe-hyd_GTPase_HydF"/>
</dbReference>
<dbReference type="Gene3D" id="3.40.50.11420">
    <property type="match status" value="1"/>
</dbReference>
<dbReference type="PANTHER" id="PTHR42714">
    <property type="entry name" value="TRNA MODIFICATION GTPASE GTPBP3"/>
    <property type="match status" value="1"/>
</dbReference>
<dbReference type="AlphaFoldDB" id="A0AAE3P3G4"/>
<feature type="domain" description="G" evidence="1">
    <location>
        <begin position="11"/>
        <end position="125"/>
    </location>
</feature>
<organism evidence="4 5">
    <name type="scientific">Candidatus Thermodesulfobacterium syntrophicum</name>
    <dbReference type="NCBI Taxonomy" id="3060442"/>
    <lineage>
        <taxon>Bacteria</taxon>
        <taxon>Pseudomonadati</taxon>
        <taxon>Thermodesulfobacteriota</taxon>
        <taxon>Thermodesulfobacteria</taxon>
        <taxon>Thermodesulfobacteriales</taxon>
        <taxon>Thermodesulfobacteriaceae</taxon>
        <taxon>Thermodesulfobacterium</taxon>
    </lineage>
</organism>
<dbReference type="InterPro" id="IPR041606">
    <property type="entry name" value="HydF_dimer"/>
</dbReference>
<dbReference type="GO" id="GO:0005737">
    <property type="term" value="C:cytoplasm"/>
    <property type="evidence" value="ECO:0007669"/>
    <property type="project" value="TreeGrafter"/>
</dbReference>
<evidence type="ECO:0000313" key="5">
    <source>
        <dbReference type="Proteomes" id="UP001144110"/>
    </source>
</evidence>